<dbReference type="RefSeq" id="WP_109873055.1">
    <property type="nucleotide sequence ID" value="NZ_QGNA01000006.1"/>
</dbReference>
<proteinExistence type="inferred from homology"/>
<dbReference type="FunFam" id="3.40.50.720:FF:000203">
    <property type="entry name" value="D-3-phosphoglycerate dehydrogenase (SerA)"/>
    <property type="match status" value="1"/>
</dbReference>
<dbReference type="InterPro" id="IPR050223">
    <property type="entry name" value="D-isomer_2-hydroxyacid_DH"/>
</dbReference>
<dbReference type="OrthoDB" id="9793626at2"/>
<dbReference type="GO" id="GO:0051287">
    <property type="term" value="F:NAD binding"/>
    <property type="evidence" value="ECO:0007669"/>
    <property type="project" value="InterPro"/>
</dbReference>
<dbReference type="PANTHER" id="PTHR10996:SF283">
    <property type="entry name" value="GLYOXYLATE_HYDROXYPYRUVATE REDUCTASE B"/>
    <property type="match status" value="1"/>
</dbReference>
<dbReference type="GO" id="GO:0005829">
    <property type="term" value="C:cytosol"/>
    <property type="evidence" value="ECO:0007669"/>
    <property type="project" value="TreeGrafter"/>
</dbReference>
<evidence type="ECO:0000313" key="6">
    <source>
        <dbReference type="Proteomes" id="UP000245765"/>
    </source>
</evidence>
<dbReference type="Pfam" id="PF02826">
    <property type="entry name" value="2-Hacid_dh_C"/>
    <property type="match status" value="1"/>
</dbReference>
<dbReference type="InterPro" id="IPR043322">
    <property type="entry name" value="CtBP"/>
</dbReference>
<dbReference type="PANTHER" id="PTHR10996">
    <property type="entry name" value="2-HYDROXYACID DEHYDROGENASE-RELATED"/>
    <property type="match status" value="1"/>
</dbReference>
<evidence type="ECO:0000256" key="1">
    <source>
        <dbReference type="ARBA" id="ARBA00005854"/>
    </source>
</evidence>
<comment type="caution">
    <text evidence="5">The sequence shown here is derived from an EMBL/GenBank/DDBJ whole genome shotgun (WGS) entry which is preliminary data.</text>
</comment>
<evidence type="ECO:0000256" key="3">
    <source>
        <dbReference type="ARBA" id="ARBA00023027"/>
    </source>
</evidence>
<organism evidence="5 6">
    <name type="scientific">Falsiroseomonas bella</name>
    <dbReference type="NCBI Taxonomy" id="2184016"/>
    <lineage>
        <taxon>Bacteria</taxon>
        <taxon>Pseudomonadati</taxon>
        <taxon>Pseudomonadota</taxon>
        <taxon>Alphaproteobacteria</taxon>
        <taxon>Acetobacterales</taxon>
        <taxon>Roseomonadaceae</taxon>
        <taxon>Falsiroseomonas</taxon>
    </lineage>
</organism>
<gene>
    <name evidence="5" type="ORF">DFH01_24025</name>
</gene>
<dbReference type="InterPro" id="IPR036291">
    <property type="entry name" value="NAD(P)-bd_dom_sf"/>
</dbReference>
<dbReference type="SUPFAM" id="SSF52283">
    <property type="entry name" value="Formate/glycerate dehydrogenase catalytic domain-like"/>
    <property type="match status" value="1"/>
</dbReference>
<dbReference type="SUPFAM" id="SSF51735">
    <property type="entry name" value="NAD(P)-binding Rossmann-fold domains"/>
    <property type="match status" value="1"/>
</dbReference>
<dbReference type="GO" id="GO:0003714">
    <property type="term" value="F:transcription corepressor activity"/>
    <property type="evidence" value="ECO:0007669"/>
    <property type="project" value="InterPro"/>
</dbReference>
<reference evidence="6" key="1">
    <citation type="submission" date="2018-05" db="EMBL/GenBank/DDBJ databases">
        <authorList>
            <person name="Du Z."/>
            <person name="Wang X."/>
        </authorList>
    </citation>
    <scope>NUCLEOTIDE SEQUENCE [LARGE SCALE GENOMIC DNA]</scope>
    <source>
        <strain evidence="6">CQN31</strain>
    </source>
</reference>
<dbReference type="GO" id="GO:0016618">
    <property type="term" value="F:hydroxypyruvate reductase [NAD(P)H] activity"/>
    <property type="evidence" value="ECO:0007669"/>
    <property type="project" value="TreeGrafter"/>
</dbReference>
<dbReference type="Gene3D" id="3.40.50.720">
    <property type="entry name" value="NAD(P)-binding Rossmann-like Domain"/>
    <property type="match status" value="2"/>
</dbReference>
<dbReference type="Proteomes" id="UP000245765">
    <property type="component" value="Unassembled WGS sequence"/>
</dbReference>
<sequence length="347" mass="37485">MERPRILTPAGASFTVAGGGYDLEMEALERLGAEIVECAPNEEAFIAAAPLADAVYAKGMKFTARMIEALSKAKVITCATVGVDYVDVPAATARGIAVTNCPDTFIEEVADHAMMLLLATHRRCIEQDRMVREGRWGEGRPQLLKIPRLMGSTLGFVAFGRVARLTAMRAKAFGLRMVAYDPFVDELTMSALGVVPASLDQVLSESDFVSMHAPDTADTRRMLTTKHFARMKKTAIFINTGRGPTVDEAALVAALQSGQIAGAGLDVFEVEPLPKDSPLIGMPHVILSPHNASASARFDEARKRRAGQEMALVLSGRWPMSCVNPTVLPGSGLRRWQPYAMERGPNS</sequence>
<protein>
    <submittedName>
        <fullName evidence="5">2-ketogluconate reductase</fullName>
    </submittedName>
</protein>
<keyword evidence="3" id="KW-0520">NAD</keyword>
<evidence type="ECO:0000259" key="4">
    <source>
        <dbReference type="Pfam" id="PF02826"/>
    </source>
</evidence>
<dbReference type="InterPro" id="IPR006140">
    <property type="entry name" value="D-isomer_DH_NAD-bd"/>
</dbReference>
<dbReference type="AlphaFoldDB" id="A0A317F6F5"/>
<keyword evidence="6" id="KW-1185">Reference proteome</keyword>
<feature type="domain" description="D-isomer specific 2-hydroxyacid dehydrogenase NAD-binding" evidence="4">
    <location>
        <begin position="114"/>
        <end position="292"/>
    </location>
</feature>
<name>A0A317F6F5_9PROT</name>
<evidence type="ECO:0000313" key="5">
    <source>
        <dbReference type="EMBL" id="PWS34604.1"/>
    </source>
</evidence>
<evidence type="ECO:0000256" key="2">
    <source>
        <dbReference type="ARBA" id="ARBA00023002"/>
    </source>
</evidence>
<accession>A0A317F6F5</accession>
<dbReference type="EMBL" id="QGNA01000006">
    <property type="protein sequence ID" value="PWS34604.1"/>
    <property type="molecule type" value="Genomic_DNA"/>
</dbReference>
<dbReference type="CDD" id="cd05299">
    <property type="entry name" value="CtBP_dh"/>
    <property type="match status" value="1"/>
</dbReference>
<keyword evidence="2" id="KW-0560">Oxidoreductase</keyword>
<dbReference type="GO" id="GO:0030267">
    <property type="term" value="F:glyoxylate reductase (NADPH) activity"/>
    <property type="evidence" value="ECO:0007669"/>
    <property type="project" value="TreeGrafter"/>
</dbReference>
<comment type="similarity">
    <text evidence="1">Belongs to the D-isomer specific 2-hydroxyacid dehydrogenase family.</text>
</comment>